<dbReference type="PANTHER" id="PTHR27005">
    <property type="entry name" value="WALL-ASSOCIATED RECEPTOR KINASE-LIKE 21"/>
    <property type="match status" value="1"/>
</dbReference>
<accession>A0A1U7ZJ36</accession>
<dbReference type="OrthoDB" id="4062651at2759"/>
<dbReference type="PROSITE" id="PS50011">
    <property type="entry name" value="PROTEIN_KINASE_DOM"/>
    <property type="match status" value="1"/>
</dbReference>
<keyword evidence="4" id="KW-1185">Reference proteome</keyword>
<dbReference type="GO" id="GO:0005886">
    <property type="term" value="C:plasma membrane"/>
    <property type="evidence" value="ECO:0000318"/>
    <property type="project" value="GO_Central"/>
</dbReference>
<dbReference type="GO" id="GO:0005524">
    <property type="term" value="F:ATP binding"/>
    <property type="evidence" value="ECO:0007669"/>
    <property type="project" value="UniProtKB-KW"/>
</dbReference>
<feature type="domain" description="Protein kinase" evidence="3">
    <location>
        <begin position="1"/>
        <end position="303"/>
    </location>
</feature>
<dbReference type="KEGG" id="nnu:104590718"/>
<dbReference type="AlphaFoldDB" id="A0A1U7ZJ36"/>
<organism evidence="4 5">
    <name type="scientific">Nelumbo nucifera</name>
    <name type="common">Sacred lotus</name>
    <dbReference type="NCBI Taxonomy" id="4432"/>
    <lineage>
        <taxon>Eukaryota</taxon>
        <taxon>Viridiplantae</taxon>
        <taxon>Streptophyta</taxon>
        <taxon>Embryophyta</taxon>
        <taxon>Tracheophyta</taxon>
        <taxon>Spermatophyta</taxon>
        <taxon>Magnoliopsida</taxon>
        <taxon>Proteales</taxon>
        <taxon>Nelumbonaceae</taxon>
        <taxon>Nelumbo</taxon>
    </lineage>
</organism>
<dbReference type="GeneID" id="104590718"/>
<dbReference type="Gene3D" id="1.10.510.10">
    <property type="entry name" value="Transferase(Phosphotransferase) domain 1"/>
    <property type="match status" value="1"/>
</dbReference>
<evidence type="ECO:0000313" key="4">
    <source>
        <dbReference type="Proteomes" id="UP000189703"/>
    </source>
</evidence>
<dbReference type="SMART" id="SM00220">
    <property type="entry name" value="S_TKc"/>
    <property type="match status" value="1"/>
</dbReference>
<evidence type="ECO:0000313" key="5">
    <source>
        <dbReference type="RefSeq" id="XP_010247758.1"/>
    </source>
</evidence>
<evidence type="ECO:0000259" key="3">
    <source>
        <dbReference type="PROSITE" id="PS50011"/>
    </source>
</evidence>
<dbReference type="Pfam" id="PF00069">
    <property type="entry name" value="Pkinase"/>
    <property type="match status" value="1"/>
</dbReference>
<dbReference type="SUPFAM" id="SSF56112">
    <property type="entry name" value="Protein kinase-like (PK-like)"/>
    <property type="match status" value="1"/>
</dbReference>
<keyword evidence="1" id="KW-0547">Nucleotide-binding</keyword>
<dbReference type="eggNOG" id="KOG1187">
    <property type="taxonomic scope" value="Eukaryota"/>
</dbReference>
<reference evidence="5" key="1">
    <citation type="submission" date="2025-08" db="UniProtKB">
        <authorList>
            <consortium name="RefSeq"/>
        </authorList>
    </citation>
    <scope>IDENTIFICATION</scope>
</reference>
<dbReference type="FunFam" id="1.10.510.10:FF:000084">
    <property type="entry name" value="Wall-associated receptor kinase 2"/>
    <property type="match status" value="1"/>
</dbReference>
<dbReference type="GO" id="GO:0007166">
    <property type="term" value="P:cell surface receptor signaling pathway"/>
    <property type="evidence" value="ECO:0000318"/>
    <property type="project" value="GO_Central"/>
</dbReference>
<dbReference type="InterPro" id="IPR011009">
    <property type="entry name" value="Kinase-like_dom_sf"/>
</dbReference>
<dbReference type="InterPro" id="IPR045274">
    <property type="entry name" value="WAK-like"/>
</dbReference>
<protein>
    <submittedName>
        <fullName evidence="5">Wall-associated receptor kinase-like 16</fullName>
    </submittedName>
</protein>
<dbReference type="PROSITE" id="PS00108">
    <property type="entry name" value="PROTEIN_KINASE_ST"/>
    <property type="match status" value="1"/>
</dbReference>
<sequence length="321" mass="36856">MRAKSLVKEVMAQFTKGHYQKRDIAIKISKETNKIQVKEFINEIVILARLNHENVVKLLGCCLATPVPILVYEFITRGTLFHRIHGDERQKFVFSWEDRLRIVVETAGALAYLHSAGDPPIVHGDIKSMNILLDDKFTAKVSDFGASRLVPLNQMQSSTFVQGTFGYINPEYMKTRQLTDKSDVYSFGAVLVELLTGKKIYSNDRPEERKNIAKYFVLSMKQNRLFDILEDAWKKLYAASRSCGDCRTMPTIERGRETKNERSCSFKLLKRTRRWVIQKSLRNRVSRSDVMVLGTPCKRTIFLKNNLAVVDASAVFLHGRK</sequence>
<dbReference type="STRING" id="4432.A0A1U7ZJ36"/>
<dbReference type="InParanoid" id="A0A1U7ZJ36"/>
<evidence type="ECO:0000256" key="1">
    <source>
        <dbReference type="ARBA" id="ARBA00022741"/>
    </source>
</evidence>
<dbReference type="Gene3D" id="3.30.200.20">
    <property type="entry name" value="Phosphorylase Kinase, domain 1"/>
    <property type="match status" value="1"/>
</dbReference>
<keyword evidence="2" id="KW-0067">ATP-binding</keyword>
<proteinExistence type="predicted"/>
<name>A0A1U7ZJ36_NELNU</name>
<dbReference type="GO" id="GO:0004672">
    <property type="term" value="F:protein kinase activity"/>
    <property type="evidence" value="ECO:0007669"/>
    <property type="project" value="InterPro"/>
</dbReference>
<gene>
    <name evidence="5" type="primary">LOC104590718</name>
</gene>
<dbReference type="Proteomes" id="UP000189703">
    <property type="component" value="Unplaced"/>
</dbReference>
<dbReference type="InterPro" id="IPR008271">
    <property type="entry name" value="Ser/Thr_kinase_AS"/>
</dbReference>
<dbReference type="RefSeq" id="XP_010247758.1">
    <property type="nucleotide sequence ID" value="XM_010249456.1"/>
</dbReference>
<evidence type="ECO:0000256" key="2">
    <source>
        <dbReference type="ARBA" id="ARBA00022840"/>
    </source>
</evidence>
<dbReference type="PANTHER" id="PTHR27005:SF468">
    <property type="entry name" value="OS01G0310500 PROTEIN"/>
    <property type="match status" value="1"/>
</dbReference>
<dbReference type="InterPro" id="IPR000719">
    <property type="entry name" value="Prot_kinase_dom"/>
</dbReference>